<sequence>MIFGADLARNPPRTRLGREEPAWDSGPVSLIRRDVSDLPRLCDTGRRDHARTRPRPAVRRRHCRRSQL</sequence>
<feature type="compositionally biased region" description="Basic residues" evidence="1">
    <location>
        <begin position="48"/>
        <end position="68"/>
    </location>
</feature>
<proteinExistence type="predicted"/>
<feature type="region of interest" description="Disordered" evidence="1">
    <location>
        <begin position="43"/>
        <end position="68"/>
    </location>
</feature>
<gene>
    <name evidence="2" type="ORF">FRACA_2110007</name>
</gene>
<accession>A0A2I2KQN4</accession>
<evidence type="ECO:0000313" key="2">
    <source>
        <dbReference type="EMBL" id="SNQ47974.1"/>
    </source>
</evidence>
<dbReference type="Proteomes" id="UP000234331">
    <property type="component" value="Unassembled WGS sequence"/>
</dbReference>
<organism evidence="2 3">
    <name type="scientific">Frankia canadensis</name>
    <dbReference type="NCBI Taxonomy" id="1836972"/>
    <lineage>
        <taxon>Bacteria</taxon>
        <taxon>Bacillati</taxon>
        <taxon>Actinomycetota</taxon>
        <taxon>Actinomycetes</taxon>
        <taxon>Frankiales</taxon>
        <taxon>Frankiaceae</taxon>
        <taxon>Frankia</taxon>
    </lineage>
</organism>
<evidence type="ECO:0000256" key="1">
    <source>
        <dbReference type="SAM" id="MobiDB-lite"/>
    </source>
</evidence>
<keyword evidence="3" id="KW-1185">Reference proteome</keyword>
<protein>
    <submittedName>
        <fullName evidence="2">Uncharacterized protein</fullName>
    </submittedName>
</protein>
<evidence type="ECO:0000313" key="3">
    <source>
        <dbReference type="Proteomes" id="UP000234331"/>
    </source>
</evidence>
<dbReference type="AlphaFoldDB" id="A0A2I2KQN4"/>
<name>A0A2I2KQN4_9ACTN</name>
<feature type="region of interest" description="Disordered" evidence="1">
    <location>
        <begin position="1"/>
        <end position="23"/>
    </location>
</feature>
<dbReference type="EMBL" id="FZMO01000126">
    <property type="protein sequence ID" value="SNQ47974.1"/>
    <property type="molecule type" value="Genomic_DNA"/>
</dbReference>
<reference evidence="2 3" key="1">
    <citation type="submission" date="2017-06" db="EMBL/GenBank/DDBJ databases">
        <authorList>
            <person name="Kim H.J."/>
            <person name="Triplett B.A."/>
        </authorList>
    </citation>
    <scope>NUCLEOTIDE SEQUENCE [LARGE SCALE GENOMIC DNA]</scope>
    <source>
        <strain evidence="2">FRACA_ARgP5</strain>
    </source>
</reference>